<dbReference type="Proteomes" id="UP000494115">
    <property type="component" value="Unassembled WGS sequence"/>
</dbReference>
<dbReference type="InterPro" id="IPR018392">
    <property type="entry name" value="LysM"/>
</dbReference>
<reference evidence="3 4" key="1">
    <citation type="submission" date="2020-04" db="EMBL/GenBank/DDBJ databases">
        <authorList>
            <person name="De Canck E."/>
        </authorList>
    </citation>
    <scope>NUCLEOTIDE SEQUENCE [LARGE SCALE GENOMIC DNA]</scope>
    <source>
        <strain evidence="3 4">LMG 28138</strain>
    </source>
</reference>
<protein>
    <recommendedName>
        <fullName evidence="5">LysM domain-containing protein</fullName>
    </recommendedName>
</protein>
<dbReference type="Gene3D" id="1.20.58.2200">
    <property type="match status" value="1"/>
</dbReference>
<feature type="compositionally biased region" description="Low complexity" evidence="1">
    <location>
        <begin position="625"/>
        <end position="638"/>
    </location>
</feature>
<organism evidence="3 4">
    <name type="scientific">Pararobbsia alpina</name>
    <dbReference type="NCBI Taxonomy" id="621374"/>
    <lineage>
        <taxon>Bacteria</taxon>
        <taxon>Pseudomonadati</taxon>
        <taxon>Pseudomonadota</taxon>
        <taxon>Betaproteobacteria</taxon>
        <taxon>Burkholderiales</taxon>
        <taxon>Burkholderiaceae</taxon>
        <taxon>Pararobbsia</taxon>
    </lineage>
</organism>
<dbReference type="InterPro" id="IPR020011">
    <property type="entry name" value="FimV_C"/>
</dbReference>
<feature type="region of interest" description="Disordered" evidence="1">
    <location>
        <begin position="40"/>
        <end position="72"/>
    </location>
</feature>
<accession>A0A6S7B3N0</accession>
<feature type="region of interest" description="Disordered" evidence="1">
    <location>
        <begin position="135"/>
        <end position="157"/>
    </location>
</feature>
<feature type="region of interest" description="Disordered" evidence="1">
    <location>
        <begin position="446"/>
        <end position="518"/>
    </location>
</feature>
<evidence type="ECO:0000313" key="4">
    <source>
        <dbReference type="Proteomes" id="UP000494115"/>
    </source>
</evidence>
<dbReference type="RefSeq" id="WP_175104710.1">
    <property type="nucleotide sequence ID" value="NZ_CADIKM010000007.1"/>
</dbReference>
<keyword evidence="2" id="KW-1133">Transmembrane helix</keyword>
<evidence type="ECO:0000313" key="3">
    <source>
        <dbReference type="EMBL" id="CAB3785982.1"/>
    </source>
</evidence>
<dbReference type="CDD" id="cd00118">
    <property type="entry name" value="LysM"/>
    <property type="match status" value="1"/>
</dbReference>
<dbReference type="NCBIfam" id="TIGR03504">
    <property type="entry name" value="FimV_Cterm"/>
    <property type="match status" value="1"/>
</dbReference>
<feature type="region of interest" description="Disordered" evidence="1">
    <location>
        <begin position="622"/>
        <end position="680"/>
    </location>
</feature>
<feature type="region of interest" description="Disordered" evidence="1">
    <location>
        <begin position="268"/>
        <end position="297"/>
    </location>
</feature>
<feature type="compositionally biased region" description="Low complexity" evidence="1">
    <location>
        <begin position="43"/>
        <end position="63"/>
    </location>
</feature>
<dbReference type="EMBL" id="CADIKM010000007">
    <property type="protein sequence ID" value="CAB3785982.1"/>
    <property type="molecule type" value="Genomic_DNA"/>
</dbReference>
<feature type="compositionally biased region" description="Basic and acidic residues" evidence="1">
    <location>
        <begin position="404"/>
        <end position="416"/>
    </location>
</feature>
<feature type="region of interest" description="Disordered" evidence="1">
    <location>
        <begin position="697"/>
        <end position="771"/>
    </location>
</feature>
<sequence length="860" mass="85947">MIVLDRLVRSLVAPPSWKSTVFTWSIAVLAAMSLNAQAQRPPASSHAAHAAEGSGGAAASEASNEPPMPDHYEVQKGQWLTDIAGELTHSNDPTVKQKMADALYAANPDAFFANDPNRLKIGAVLKVPHLHGRPASAVTASTSGSSKHAASGTSSVSSASVATAHASSTSAEASMPFTAAAAGASATADVMAAGASATPGAASVAGAPALTAAVASVAMIASASNEGGASDAASSTTASSSVPAITAAASDAASASATAVASGTRAWTGAIAPPPAPPPSASDASASGPAQSQNVSSLQQLLQLKNRVLAALQAHGLGPHASAPATTELTASSPSAAAPPAAARVTPRPQTGPLQGPLAIPALIVVLIVVALAIWICLPARRREPAANAAPPDLPLGTGGPHGDGTEESKDSVPAHPRLDDEAQTAAGAGVAIAGIAASAAYAAQAPSSGSQGDSAGEAESESEGEAGVDAEAQVKAEAEANAEVHKDIDEPDEGRQPQAEPPFSLEEGATGGLPTHDPQRRMFVEEARAPYDAGLLLGLLEMHAHRREVTRFEELANELWELTDGEGPDWQRAAGMGRGIDRDNPLYADDPYAAYQSAHDANKGVAKPLPEVDLDLPEVPSLEAATPVSDPAAVAPDPTRDDASRSSDATSSFLPEATPPAHVPVSEPHERLPLGLTDADQPAPLVADEIEHGTTGAGSVAGLGAGAGSGLSGERDTGLNAELDSAPGTASDTGAPFHDALSGAHDDVARSGDGGPSHAADASAASVPPAVTSGTGAPNFGALKLDFDFDLELTPNAAAPGSSPTSHDLAMIARNKLDLAAEYIDLGDRAGARTLLNEVLATQDPATRERAQALLATLA</sequence>
<feature type="compositionally biased region" description="Low complexity" evidence="1">
    <location>
        <begin position="281"/>
        <end position="297"/>
    </location>
</feature>
<feature type="compositionally biased region" description="Low complexity" evidence="1">
    <location>
        <begin position="446"/>
        <end position="456"/>
    </location>
</feature>
<dbReference type="AlphaFoldDB" id="A0A6S7B3N0"/>
<gene>
    <name evidence="3" type="ORF">LMG28138_02119</name>
</gene>
<name>A0A6S7B3N0_9BURK</name>
<feature type="region of interest" description="Disordered" evidence="1">
    <location>
        <begin position="320"/>
        <end position="349"/>
    </location>
</feature>
<evidence type="ECO:0008006" key="5">
    <source>
        <dbReference type="Google" id="ProtNLM"/>
    </source>
</evidence>
<keyword evidence="4" id="KW-1185">Reference proteome</keyword>
<evidence type="ECO:0000256" key="1">
    <source>
        <dbReference type="SAM" id="MobiDB-lite"/>
    </source>
</evidence>
<feature type="compositionally biased region" description="Acidic residues" evidence="1">
    <location>
        <begin position="457"/>
        <end position="469"/>
    </location>
</feature>
<dbReference type="InterPro" id="IPR038440">
    <property type="entry name" value="FimV_C_sf"/>
</dbReference>
<feature type="compositionally biased region" description="Gly residues" evidence="1">
    <location>
        <begin position="697"/>
        <end position="712"/>
    </location>
</feature>
<keyword evidence="2" id="KW-0812">Transmembrane</keyword>
<feature type="compositionally biased region" description="Low complexity" evidence="1">
    <location>
        <begin position="757"/>
        <end position="771"/>
    </location>
</feature>
<dbReference type="InterPro" id="IPR036779">
    <property type="entry name" value="LysM_dom_sf"/>
</dbReference>
<evidence type="ECO:0000256" key="2">
    <source>
        <dbReference type="SAM" id="Phobius"/>
    </source>
</evidence>
<feature type="region of interest" description="Disordered" evidence="1">
    <location>
        <begin position="386"/>
        <end position="416"/>
    </location>
</feature>
<feature type="compositionally biased region" description="Low complexity" evidence="1">
    <location>
        <begin position="321"/>
        <end position="343"/>
    </location>
</feature>
<keyword evidence="2" id="KW-0472">Membrane</keyword>
<feature type="transmembrane region" description="Helical" evidence="2">
    <location>
        <begin position="358"/>
        <end position="378"/>
    </location>
</feature>
<dbReference type="Gene3D" id="3.10.350.10">
    <property type="entry name" value="LysM domain"/>
    <property type="match status" value="1"/>
</dbReference>
<proteinExistence type="predicted"/>
<feature type="compositionally biased region" description="Basic and acidic residues" evidence="1">
    <location>
        <begin position="473"/>
        <end position="489"/>
    </location>
</feature>